<reference evidence="2" key="1">
    <citation type="submission" date="2016-01" db="EMBL/GenBank/DDBJ databases">
        <title>Draft genome of Chromobacterium sp. F49.</title>
        <authorList>
            <person name="Hong K.W."/>
        </authorList>
    </citation>
    <scope>NUCLEOTIDE SEQUENCE [LARGE SCALE GENOMIC DNA]</scope>
    <source>
        <strain evidence="2">M63</strain>
    </source>
</reference>
<evidence type="ECO:0000313" key="1">
    <source>
        <dbReference type="EMBL" id="KZE78198.1"/>
    </source>
</evidence>
<accession>A0A163XNX9</accession>
<comment type="caution">
    <text evidence="1">The sequence shown here is derived from an EMBL/GenBank/DDBJ whole genome shotgun (WGS) entry which is preliminary data.</text>
</comment>
<keyword evidence="2" id="KW-1185">Reference proteome</keyword>
<dbReference type="Proteomes" id="UP000076563">
    <property type="component" value="Unassembled WGS sequence"/>
</dbReference>
<sequence length="116" mass="13510">MTEELRYEYALERQLKALIQQLEKSGYAIRDEILKFHNQQCPRCRTTFKMYGNEIKGGGSISVFIPDNRPKDAFIYCPCKPCTREIMKAQFMRVFSDPKGAAIQAYINEKIECSEK</sequence>
<dbReference type="RefSeq" id="WP_063183148.1">
    <property type="nucleotide sequence ID" value="NZ_LQRA01000057.1"/>
</dbReference>
<proteinExistence type="predicted"/>
<dbReference type="EMBL" id="LQRA01000057">
    <property type="protein sequence ID" value="KZE78198.1"/>
    <property type="molecule type" value="Genomic_DNA"/>
</dbReference>
<gene>
    <name evidence="1" type="ORF">AV654_19680</name>
</gene>
<protein>
    <submittedName>
        <fullName evidence="1">Uncharacterized protein</fullName>
    </submittedName>
</protein>
<name>A0A163XNX9_9BACL</name>
<organism evidence="1 2">
    <name type="scientific">Paenibacillus elgii</name>
    <dbReference type="NCBI Taxonomy" id="189691"/>
    <lineage>
        <taxon>Bacteria</taxon>
        <taxon>Bacillati</taxon>
        <taxon>Bacillota</taxon>
        <taxon>Bacilli</taxon>
        <taxon>Bacillales</taxon>
        <taxon>Paenibacillaceae</taxon>
        <taxon>Paenibacillus</taxon>
    </lineage>
</organism>
<evidence type="ECO:0000313" key="2">
    <source>
        <dbReference type="Proteomes" id="UP000076563"/>
    </source>
</evidence>
<dbReference type="AlphaFoldDB" id="A0A163XNX9"/>